<dbReference type="GO" id="GO:0004400">
    <property type="term" value="F:histidinol-phosphate transaminase activity"/>
    <property type="evidence" value="ECO:0007669"/>
    <property type="project" value="UniProtKB-UniRule"/>
</dbReference>
<feature type="domain" description="Aminotransferase class I/classII large" evidence="8">
    <location>
        <begin position="22"/>
        <end position="343"/>
    </location>
</feature>
<dbReference type="OrthoDB" id="9813612at2"/>
<dbReference type="HAMAP" id="MF_01023">
    <property type="entry name" value="HisC_aminotrans_2"/>
    <property type="match status" value="1"/>
</dbReference>
<dbReference type="UniPathway" id="UPA00031">
    <property type="reaction ID" value="UER00012"/>
</dbReference>
<comment type="similarity">
    <text evidence="7">Belongs to the class-II pyridoxal-phosphate-dependent aminotransferase family. Histidinol-phosphate aminotransferase subfamily.</text>
</comment>
<dbReference type="GO" id="GO:0000105">
    <property type="term" value="P:L-histidine biosynthetic process"/>
    <property type="evidence" value="ECO:0007669"/>
    <property type="project" value="UniProtKB-UniRule"/>
</dbReference>
<name>A0A147KAW4_9BACI</name>
<keyword evidence="3 7" id="KW-0032">Aminotransferase</keyword>
<dbReference type="Gene3D" id="3.90.1150.10">
    <property type="entry name" value="Aspartate Aminotransferase, domain 1"/>
    <property type="match status" value="1"/>
</dbReference>
<keyword evidence="7" id="KW-0028">Amino-acid biosynthesis</keyword>
<evidence type="ECO:0000259" key="8">
    <source>
        <dbReference type="Pfam" id="PF00155"/>
    </source>
</evidence>
<dbReference type="EMBL" id="LDYG01000019">
    <property type="protein sequence ID" value="KUP07904.1"/>
    <property type="molecule type" value="Genomic_DNA"/>
</dbReference>
<dbReference type="PATRIC" id="fig|1150625.3.peg.810"/>
<dbReference type="InterPro" id="IPR005861">
    <property type="entry name" value="HisP_aminotrans"/>
</dbReference>
<dbReference type="AlphaFoldDB" id="A0A147KAW4"/>
<dbReference type="InterPro" id="IPR015421">
    <property type="entry name" value="PyrdxlP-dep_Trfase_major"/>
</dbReference>
<dbReference type="Pfam" id="PF00155">
    <property type="entry name" value="Aminotran_1_2"/>
    <property type="match status" value="1"/>
</dbReference>
<dbReference type="InterPro" id="IPR004839">
    <property type="entry name" value="Aminotransferase_I/II_large"/>
</dbReference>
<dbReference type="SUPFAM" id="SSF53383">
    <property type="entry name" value="PLP-dependent transferases"/>
    <property type="match status" value="1"/>
</dbReference>
<accession>A0A147KAW4</accession>
<dbReference type="Proteomes" id="UP000074108">
    <property type="component" value="Unassembled WGS sequence"/>
</dbReference>
<keyword evidence="6 7" id="KW-0368">Histidine biosynthesis</keyword>
<comment type="subunit">
    <text evidence="2 7">Homodimer.</text>
</comment>
<dbReference type="RefSeq" id="WP_059350451.1">
    <property type="nucleotide sequence ID" value="NZ_LDYG01000019.1"/>
</dbReference>
<evidence type="ECO:0000256" key="4">
    <source>
        <dbReference type="ARBA" id="ARBA00022679"/>
    </source>
</evidence>
<evidence type="ECO:0000313" key="10">
    <source>
        <dbReference type="Proteomes" id="UP000074108"/>
    </source>
</evidence>
<dbReference type="CDD" id="cd00609">
    <property type="entry name" value="AAT_like"/>
    <property type="match status" value="1"/>
</dbReference>
<keyword evidence="10" id="KW-1185">Reference proteome</keyword>
<keyword evidence="4 7" id="KW-0808">Transferase</keyword>
<evidence type="ECO:0000256" key="6">
    <source>
        <dbReference type="ARBA" id="ARBA00023102"/>
    </source>
</evidence>
<dbReference type="InterPro" id="IPR015422">
    <property type="entry name" value="PyrdxlP-dep_Trfase_small"/>
</dbReference>
<dbReference type="EC" id="2.6.1.9" evidence="7"/>
<evidence type="ECO:0000256" key="7">
    <source>
        <dbReference type="HAMAP-Rule" id="MF_01023"/>
    </source>
</evidence>
<evidence type="ECO:0000256" key="1">
    <source>
        <dbReference type="ARBA" id="ARBA00001933"/>
    </source>
</evidence>
<dbReference type="GO" id="GO:0030170">
    <property type="term" value="F:pyridoxal phosphate binding"/>
    <property type="evidence" value="ECO:0007669"/>
    <property type="project" value="InterPro"/>
</dbReference>
<gene>
    <name evidence="7" type="primary">hisC</name>
    <name evidence="9" type="ORF">Q75_03875</name>
</gene>
<dbReference type="PANTHER" id="PTHR43643">
    <property type="entry name" value="HISTIDINOL-PHOSPHATE AMINOTRANSFERASE 2"/>
    <property type="match status" value="1"/>
</dbReference>
<dbReference type="STRING" id="1150625.Q75_03875"/>
<feature type="modified residue" description="N6-(pyridoxal phosphate)lysine" evidence="7">
    <location>
        <position position="213"/>
    </location>
</feature>
<evidence type="ECO:0000256" key="3">
    <source>
        <dbReference type="ARBA" id="ARBA00022576"/>
    </source>
</evidence>
<dbReference type="PANTHER" id="PTHR43643:SF3">
    <property type="entry name" value="HISTIDINOL-PHOSPHATE AMINOTRANSFERASE"/>
    <property type="match status" value="1"/>
</dbReference>
<reference evidence="9 10" key="1">
    <citation type="journal article" date="2016" name="Front. Microbiol.">
        <title>Microevolution Analysis of Bacillus coahuilensis Unveils Differences in Phosphorus Acquisition Strategies and Their Regulation.</title>
        <authorList>
            <person name="Gomez-Lunar Z."/>
            <person name="Hernandez-Gonzalez I."/>
            <person name="Rodriguez-Torres M.D."/>
            <person name="Souza V."/>
            <person name="Olmedo-Alvarez G."/>
        </authorList>
    </citation>
    <scope>NUCLEOTIDE SEQUENCE [LARGE SCALE GENOMIC DNA]</scope>
    <source>
        <strain evidence="10">p1.1.43</strain>
    </source>
</reference>
<proteinExistence type="inferred from homology"/>
<comment type="caution">
    <text evidence="9">The sequence shown here is derived from an EMBL/GenBank/DDBJ whole genome shotgun (WGS) entry which is preliminary data.</text>
</comment>
<dbReference type="Gene3D" id="3.40.640.10">
    <property type="entry name" value="Type I PLP-dependent aspartate aminotransferase-like (Major domain)"/>
    <property type="match status" value="1"/>
</dbReference>
<comment type="cofactor">
    <cofactor evidence="1 7">
        <name>pyridoxal 5'-phosphate</name>
        <dbReference type="ChEBI" id="CHEBI:597326"/>
    </cofactor>
</comment>
<protein>
    <recommendedName>
        <fullName evidence="7">Histidinol-phosphate aminotransferase</fullName>
        <ecNumber evidence="7">2.6.1.9</ecNumber>
    </recommendedName>
    <alternativeName>
        <fullName evidence="7">Imidazole acetol-phosphate transaminase</fullName>
    </alternativeName>
</protein>
<evidence type="ECO:0000313" key="9">
    <source>
        <dbReference type="EMBL" id="KUP07904.1"/>
    </source>
</evidence>
<sequence>MRTKEQLRVITAYNPENQLDHNLIKLSENENIYGCSPNVIEAIKKITNLHIYPDSSASELKKALSSYHGVKTSDLFIGNGSDELIRLLSRAFICSGDEAIMAEVTFPRYRTNVIIEGGIPVCVPLENGKHDLPAMANKLSSRTKIMFICNPNNPTGTVVTKEELTRFIQQIPKEVLIILDEAYEEYVTSQDFLQGIPFVSQYPNLVVLRTFSKMYGLASLRVGYGIMNPLIIEALEKVRDVFNVSTIAQQAALAALEDENFKLECKVKNDHIRKIVERRLLEESIVFYPTQSNFIMIQTGLNGSFVTRELKKIGYSVRSGEFLGHPNWIRVAFGTLEDMDKILGLLLRLMKKRGEYTEYTSRRISME</sequence>
<dbReference type="NCBIfam" id="TIGR01141">
    <property type="entry name" value="hisC"/>
    <property type="match status" value="1"/>
</dbReference>
<evidence type="ECO:0000256" key="5">
    <source>
        <dbReference type="ARBA" id="ARBA00022898"/>
    </source>
</evidence>
<organism evidence="9 10">
    <name type="scientific">Bacillus coahuilensis p1.1.43</name>
    <dbReference type="NCBI Taxonomy" id="1150625"/>
    <lineage>
        <taxon>Bacteria</taxon>
        <taxon>Bacillati</taxon>
        <taxon>Bacillota</taxon>
        <taxon>Bacilli</taxon>
        <taxon>Bacillales</taxon>
        <taxon>Bacillaceae</taxon>
        <taxon>Bacillus</taxon>
    </lineage>
</organism>
<evidence type="ECO:0000256" key="2">
    <source>
        <dbReference type="ARBA" id="ARBA00011738"/>
    </source>
</evidence>
<comment type="pathway">
    <text evidence="7">Amino-acid biosynthesis; L-histidine biosynthesis; L-histidine from 5-phospho-alpha-D-ribose 1-diphosphate: step 7/9.</text>
</comment>
<dbReference type="InterPro" id="IPR015424">
    <property type="entry name" value="PyrdxlP-dep_Trfase"/>
</dbReference>
<dbReference type="InterPro" id="IPR050106">
    <property type="entry name" value="HistidinolP_aminotransfase"/>
</dbReference>
<comment type="catalytic activity">
    <reaction evidence="7">
        <text>L-histidinol phosphate + 2-oxoglutarate = 3-(imidazol-4-yl)-2-oxopropyl phosphate + L-glutamate</text>
        <dbReference type="Rhea" id="RHEA:23744"/>
        <dbReference type="ChEBI" id="CHEBI:16810"/>
        <dbReference type="ChEBI" id="CHEBI:29985"/>
        <dbReference type="ChEBI" id="CHEBI:57766"/>
        <dbReference type="ChEBI" id="CHEBI:57980"/>
        <dbReference type="EC" id="2.6.1.9"/>
    </reaction>
</comment>
<keyword evidence="5 7" id="KW-0663">Pyridoxal phosphate</keyword>